<name>A0A9D1XSS8_9BACT</name>
<reference evidence="8" key="1">
    <citation type="journal article" date="2021" name="PeerJ">
        <title>Extensive microbial diversity within the chicken gut microbiome revealed by metagenomics and culture.</title>
        <authorList>
            <person name="Gilroy R."/>
            <person name="Ravi A."/>
            <person name="Getino M."/>
            <person name="Pursley I."/>
            <person name="Horton D.L."/>
            <person name="Alikhan N.F."/>
            <person name="Baker D."/>
            <person name="Gharbi K."/>
            <person name="Hall N."/>
            <person name="Watson M."/>
            <person name="Adriaenssens E.M."/>
            <person name="Foster-Nyarko E."/>
            <person name="Jarju S."/>
            <person name="Secka A."/>
            <person name="Antonio M."/>
            <person name="Oren A."/>
            <person name="Chaudhuri R.R."/>
            <person name="La Ragione R."/>
            <person name="Hildebrand F."/>
            <person name="Pallen M.J."/>
        </authorList>
    </citation>
    <scope>NUCLEOTIDE SEQUENCE</scope>
    <source>
        <strain evidence="8">ChiHecec2B26-12326</strain>
    </source>
</reference>
<dbReference type="PANTHER" id="PTHR30606:SF10">
    <property type="entry name" value="PHOSPHATIDYLINOSITOL MANNOSIDE ACYLTRANSFERASE"/>
    <property type="match status" value="1"/>
</dbReference>
<evidence type="ECO:0000256" key="4">
    <source>
        <dbReference type="ARBA" id="ARBA00022679"/>
    </source>
</evidence>
<protein>
    <submittedName>
        <fullName evidence="8">Lysophospholipid acyltransferase family protein</fullName>
    </submittedName>
</protein>
<evidence type="ECO:0000313" key="9">
    <source>
        <dbReference type="Proteomes" id="UP000823847"/>
    </source>
</evidence>
<dbReference type="PANTHER" id="PTHR30606">
    <property type="entry name" value="LIPID A BIOSYNTHESIS LAUROYL ACYLTRANSFERASE"/>
    <property type="match status" value="1"/>
</dbReference>
<keyword evidence="4" id="KW-0808">Transferase</keyword>
<dbReference type="GO" id="GO:0005886">
    <property type="term" value="C:plasma membrane"/>
    <property type="evidence" value="ECO:0007669"/>
    <property type="project" value="UniProtKB-SubCell"/>
</dbReference>
<keyword evidence="3" id="KW-0997">Cell inner membrane</keyword>
<keyword evidence="2" id="KW-1003">Cell membrane</keyword>
<dbReference type="GO" id="GO:0009247">
    <property type="term" value="P:glycolipid biosynthetic process"/>
    <property type="evidence" value="ECO:0007669"/>
    <property type="project" value="UniProtKB-ARBA"/>
</dbReference>
<dbReference type="EMBL" id="DXEN01000072">
    <property type="protein sequence ID" value="HIX86804.1"/>
    <property type="molecule type" value="Genomic_DNA"/>
</dbReference>
<evidence type="ECO:0000313" key="8">
    <source>
        <dbReference type="EMBL" id="HIX86804.1"/>
    </source>
</evidence>
<dbReference type="GO" id="GO:0016746">
    <property type="term" value="F:acyltransferase activity"/>
    <property type="evidence" value="ECO:0007669"/>
    <property type="project" value="UniProtKB-KW"/>
</dbReference>
<keyword evidence="7" id="KW-0812">Transmembrane</keyword>
<proteinExistence type="predicted"/>
<dbReference type="Proteomes" id="UP000823847">
    <property type="component" value="Unassembled WGS sequence"/>
</dbReference>
<accession>A0A9D1XSS8</accession>
<dbReference type="CDD" id="cd07984">
    <property type="entry name" value="LPLAT_LABLAT-like"/>
    <property type="match status" value="1"/>
</dbReference>
<evidence type="ECO:0000256" key="1">
    <source>
        <dbReference type="ARBA" id="ARBA00004533"/>
    </source>
</evidence>
<organism evidence="8 9">
    <name type="scientific">Candidatus Parabacteroides intestinigallinarum</name>
    <dbReference type="NCBI Taxonomy" id="2838722"/>
    <lineage>
        <taxon>Bacteria</taxon>
        <taxon>Pseudomonadati</taxon>
        <taxon>Bacteroidota</taxon>
        <taxon>Bacteroidia</taxon>
        <taxon>Bacteroidales</taxon>
        <taxon>Tannerellaceae</taxon>
        <taxon>Parabacteroides</taxon>
    </lineage>
</organism>
<feature type="transmembrane region" description="Helical" evidence="7">
    <location>
        <begin position="20"/>
        <end position="40"/>
    </location>
</feature>
<comment type="subcellular location">
    <subcellularLocation>
        <location evidence="1">Cell inner membrane</location>
    </subcellularLocation>
</comment>
<dbReference type="Pfam" id="PF03279">
    <property type="entry name" value="Lip_A_acyltrans"/>
    <property type="match status" value="1"/>
</dbReference>
<evidence type="ECO:0000256" key="2">
    <source>
        <dbReference type="ARBA" id="ARBA00022475"/>
    </source>
</evidence>
<evidence type="ECO:0000256" key="7">
    <source>
        <dbReference type="SAM" id="Phobius"/>
    </source>
</evidence>
<evidence type="ECO:0000256" key="5">
    <source>
        <dbReference type="ARBA" id="ARBA00023136"/>
    </source>
</evidence>
<dbReference type="AlphaFoldDB" id="A0A9D1XSS8"/>
<evidence type="ECO:0000256" key="3">
    <source>
        <dbReference type="ARBA" id="ARBA00022519"/>
    </source>
</evidence>
<comment type="caution">
    <text evidence="8">The sequence shown here is derived from an EMBL/GenBank/DDBJ whole genome shotgun (WGS) entry which is preliminary data.</text>
</comment>
<keyword evidence="5 7" id="KW-0472">Membrane</keyword>
<reference evidence="8" key="2">
    <citation type="submission" date="2021-04" db="EMBL/GenBank/DDBJ databases">
        <authorList>
            <person name="Gilroy R."/>
        </authorList>
    </citation>
    <scope>NUCLEOTIDE SEQUENCE</scope>
    <source>
        <strain evidence="8">ChiHecec2B26-12326</strain>
    </source>
</reference>
<dbReference type="InterPro" id="IPR004960">
    <property type="entry name" value="LipA_acyltrans"/>
</dbReference>
<keyword evidence="7" id="KW-1133">Transmembrane helix</keyword>
<gene>
    <name evidence="8" type="ORF">H9848_09405</name>
</gene>
<keyword evidence="6 8" id="KW-0012">Acyltransferase</keyword>
<sequence length="296" mass="35516">MWNKIQYALLYAWVKTHALLPMPLLYVLSDILYVIIYRIVRYRVAVARRNLSASFPEKSTKELRLLERRFYHHFSDYIVETIKLAHISQKEVLRRAHVENPELVDQLMEKGHPCVILLMGHYGNWEWYSASTPIFKDARIYQIYRPLKNLAVDRLFIQLRTHFGSFGIKKNDTIRDIIQLKKDKTRCVVIFLADQTPSKANLHYWTDFLHQDTAILTGPERIAKKLDLPVVFLDVRKKKRGFYTLRMELIAENPRTTPENDITERYARLMEKSILRDPAYWLWTHKRWKYKHEQEQ</sequence>
<evidence type="ECO:0000256" key="6">
    <source>
        <dbReference type="ARBA" id="ARBA00023315"/>
    </source>
</evidence>